<dbReference type="EMBL" id="JAPDDT010000009">
    <property type="protein sequence ID" value="MCW1924764.1"/>
    <property type="molecule type" value="Genomic_DNA"/>
</dbReference>
<protein>
    <recommendedName>
        <fullName evidence="3">MBL fold metallo-hydrolase</fullName>
    </recommendedName>
</protein>
<dbReference type="PANTHER" id="PTHR33835:SF1">
    <property type="entry name" value="METALLO-BETA-LACTAMASE DOMAIN-CONTAINING PROTEIN"/>
    <property type="match status" value="1"/>
</dbReference>
<evidence type="ECO:0000313" key="2">
    <source>
        <dbReference type="Proteomes" id="UP001320876"/>
    </source>
</evidence>
<evidence type="ECO:0008006" key="3">
    <source>
        <dbReference type="Google" id="ProtNLM"/>
    </source>
</evidence>
<dbReference type="PANTHER" id="PTHR33835">
    <property type="entry name" value="YALI0C07656P"/>
    <property type="match status" value="1"/>
</dbReference>
<dbReference type="InterPro" id="IPR025638">
    <property type="entry name" value="DUF4336"/>
</dbReference>
<name>A0ABT3GML1_9BACT</name>
<comment type="caution">
    <text evidence="1">The sequence shown here is derived from an EMBL/GenBank/DDBJ whole genome shotgun (WGS) entry which is preliminary data.</text>
</comment>
<reference evidence="1 2" key="1">
    <citation type="submission" date="2022-10" db="EMBL/GenBank/DDBJ databases">
        <title>Luteolibacter arcticus strain CCTCC AB 2014275, whole genome shotgun sequencing project.</title>
        <authorList>
            <person name="Zhao G."/>
            <person name="Shen L."/>
        </authorList>
    </citation>
    <scope>NUCLEOTIDE SEQUENCE [LARGE SCALE GENOMIC DNA]</scope>
    <source>
        <strain evidence="1 2">CCTCC AB 2014275</strain>
    </source>
</reference>
<organism evidence="1 2">
    <name type="scientific">Luteolibacter arcticus</name>
    <dbReference type="NCBI Taxonomy" id="1581411"/>
    <lineage>
        <taxon>Bacteria</taxon>
        <taxon>Pseudomonadati</taxon>
        <taxon>Verrucomicrobiota</taxon>
        <taxon>Verrucomicrobiia</taxon>
        <taxon>Verrucomicrobiales</taxon>
        <taxon>Verrucomicrobiaceae</taxon>
        <taxon>Luteolibacter</taxon>
    </lineage>
</organism>
<proteinExistence type="predicted"/>
<sequence length="225" mass="25152">MMKELSADLWTLRYPLKILGTSHGRTVTVIRLASGKLVIHSMAPFSPGDLSAIRGVGEPGWLVEAMLLHDTYAKEGKGHFPDLPFLGPPGFSEVVRFKTAPLLPTPPEWDRELKVLRLKGAPKLEEHAFLHVPSRTLIVADLVFNFPPDESAWNHFFHRHVAGLQRYPGMSRIFRWCITDKEAFRESVAELMAWDFDRIIPGHGSVIETEGKAKLARALGDAGLV</sequence>
<dbReference type="RefSeq" id="WP_264488873.1">
    <property type="nucleotide sequence ID" value="NZ_JAPDDT010000009.1"/>
</dbReference>
<gene>
    <name evidence="1" type="ORF">OKA05_19520</name>
</gene>
<keyword evidence="2" id="KW-1185">Reference proteome</keyword>
<dbReference type="SUPFAM" id="SSF56281">
    <property type="entry name" value="Metallo-hydrolase/oxidoreductase"/>
    <property type="match status" value="1"/>
</dbReference>
<evidence type="ECO:0000313" key="1">
    <source>
        <dbReference type="EMBL" id="MCW1924764.1"/>
    </source>
</evidence>
<accession>A0ABT3GML1</accession>
<dbReference type="Proteomes" id="UP001320876">
    <property type="component" value="Unassembled WGS sequence"/>
</dbReference>
<dbReference type="InterPro" id="IPR036866">
    <property type="entry name" value="RibonucZ/Hydroxyglut_hydro"/>
</dbReference>
<dbReference type="Gene3D" id="3.60.15.10">
    <property type="entry name" value="Ribonuclease Z/Hydroxyacylglutathione hydrolase-like"/>
    <property type="match status" value="1"/>
</dbReference>